<organism evidence="8 9">
    <name type="scientific">Acorus calamus</name>
    <name type="common">Sweet flag</name>
    <dbReference type="NCBI Taxonomy" id="4465"/>
    <lineage>
        <taxon>Eukaryota</taxon>
        <taxon>Viridiplantae</taxon>
        <taxon>Streptophyta</taxon>
        <taxon>Embryophyta</taxon>
        <taxon>Tracheophyta</taxon>
        <taxon>Spermatophyta</taxon>
        <taxon>Magnoliopsida</taxon>
        <taxon>Liliopsida</taxon>
        <taxon>Acoraceae</taxon>
        <taxon>Acorus</taxon>
    </lineage>
</organism>
<evidence type="ECO:0000313" key="9">
    <source>
        <dbReference type="Proteomes" id="UP001180020"/>
    </source>
</evidence>
<gene>
    <name evidence="8" type="ORF">QJS10_CPB11g00913</name>
</gene>
<dbReference type="InterPro" id="IPR044644">
    <property type="entry name" value="DinF-like"/>
</dbReference>
<keyword evidence="5 7" id="KW-0472">Membrane</keyword>
<feature type="transmembrane region" description="Helical" evidence="7">
    <location>
        <begin position="231"/>
        <end position="253"/>
    </location>
</feature>
<evidence type="ECO:0000256" key="6">
    <source>
        <dbReference type="SAM" id="MobiDB-lite"/>
    </source>
</evidence>
<evidence type="ECO:0000256" key="4">
    <source>
        <dbReference type="ARBA" id="ARBA00022989"/>
    </source>
</evidence>
<name>A0AAV9DRD3_ACOCL</name>
<dbReference type="EMBL" id="JAUJYO010000011">
    <property type="protein sequence ID" value="KAK1303437.1"/>
    <property type="molecule type" value="Genomic_DNA"/>
</dbReference>
<evidence type="ECO:0000256" key="2">
    <source>
        <dbReference type="ARBA" id="ARBA00010199"/>
    </source>
</evidence>
<reference evidence="8" key="1">
    <citation type="journal article" date="2023" name="Nat. Commun.">
        <title>Diploid and tetraploid genomes of Acorus and the evolution of monocots.</title>
        <authorList>
            <person name="Ma L."/>
            <person name="Liu K.W."/>
            <person name="Li Z."/>
            <person name="Hsiao Y.Y."/>
            <person name="Qi Y."/>
            <person name="Fu T."/>
            <person name="Tang G.D."/>
            <person name="Zhang D."/>
            <person name="Sun W.H."/>
            <person name="Liu D.K."/>
            <person name="Li Y."/>
            <person name="Chen G.Z."/>
            <person name="Liu X.D."/>
            <person name="Liao X.Y."/>
            <person name="Jiang Y.T."/>
            <person name="Yu X."/>
            <person name="Hao Y."/>
            <person name="Huang J."/>
            <person name="Zhao X.W."/>
            <person name="Ke S."/>
            <person name="Chen Y.Y."/>
            <person name="Wu W.L."/>
            <person name="Hsu J.L."/>
            <person name="Lin Y.F."/>
            <person name="Huang M.D."/>
            <person name="Li C.Y."/>
            <person name="Huang L."/>
            <person name="Wang Z.W."/>
            <person name="Zhao X."/>
            <person name="Zhong W.Y."/>
            <person name="Peng D.H."/>
            <person name="Ahmad S."/>
            <person name="Lan S."/>
            <person name="Zhang J.S."/>
            <person name="Tsai W.C."/>
            <person name="Van de Peer Y."/>
            <person name="Liu Z.J."/>
        </authorList>
    </citation>
    <scope>NUCLEOTIDE SEQUENCE</scope>
    <source>
        <strain evidence="8">CP</strain>
    </source>
</reference>
<accession>A0AAV9DRD3</accession>
<reference evidence="8" key="2">
    <citation type="submission" date="2023-06" db="EMBL/GenBank/DDBJ databases">
        <authorList>
            <person name="Ma L."/>
            <person name="Liu K.-W."/>
            <person name="Li Z."/>
            <person name="Hsiao Y.-Y."/>
            <person name="Qi Y."/>
            <person name="Fu T."/>
            <person name="Tang G."/>
            <person name="Zhang D."/>
            <person name="Sun W.-H."/>
            <person name="Liu D.-K."/>
            <person name="Li Y."/>
            <person name="Chen G.-Z."/>
            <person name="Liu X.-D."/>
            <person name="Liao X.-Y."/>
            <person name="Jiang Y.-T."/>
            <person name="Yu X."/>
            <person name="Hao Y."/>
            <person name="Huang J."/>
            <person name="Zhao X.-W."/>
            <person name="Ke S."/>
            <person name="Chen Y.-Y."/>
            <person name="Wu W.-L."/>
            <person name="Hsu J.-L."/>
            <person name="Lin Y.-F."/>
            <person name="Huang M.-D."/>
            <person name="Li C.-Y."/>
            <person name="Huang L."/>
            <person name="Wang Z.-W."/>
            <person name="Zhao X."/>
            <person name="Zhong W.-Y."/>
            <person name="Peng D.-H."/>
            <person name="Ahmad S."/>
            <person name="Lan S."/>
            <person name="Zhang J.-S."/>
            <person name="Tsai W.-C."/>
            <person name="Van De Peer Y."/>
            <person name="Liu Z.-J."/>
        </authorList>
    </citation>
    <scope>NUCLEOTIDE SEQUENCE</scope>
    <source>
        <strain evidence="8">CP</strain>
        <tissue evidence="8">Leaves</tissue>
    </source>
</reference>
<dbReference type="GO" id="GO:0016020">
    <property type="term" value="C:membrane"/>
    <property type="evidence" value="ECO:0007669"/>
    <property type="project" value="UniProtKB-SubCell"/>
</dbReference>
<comment type="caution">
    <text evidence="8">The sequence shown here is derived from an EMBL/GenBank/DDBJ whole genome shotgun (WGS) entry which is preliminary data.</text>
</comment>
<keyword evidence="4 7" id="KW-1133">Transmembrane helix</keyword>
<feature type="transmembrane region" description="Helical" evidence="7">
    <location>
        <begin position="206"/>
        <end position="224"/>
    </location>
</feature>
<feature type="region of interest" description="Disordered" evidence="6">
    <location>
        <begin position="81"/>
        <end position="107"/>
    </location>
</feature>
<comment type="subcellular location">
    <subcellularLocation>
        <location evidence="1">Membrane</location>
        <topology evidence="1">Multi-pass membrane protein</topology>
    </subcellularLocation>
</comment>
<evidence type="ECO:0000256" key="5">
    <source>
        <dbReference type="ARBA" id="ARBA00023136"/>
    </source>
</evidence>
<keyword evidence="9" id="KW-1185">Reference proteome</keyword>
<sequence length="489" mass="51939">MGLQTLAIRPLPPIRARLPLPRRAPSFLPPRIRRFRAPCLGHAHEYAAQSPSSSISFDGACDWGIDGVDDVRVPLVESDSQGEAFAPDSGDPGSSLEEPGDGGTGAVPHIWRQMKEIAVFAGPAVGLWICGPLMSLIDTAVIGQGSSLELAALDGTSVAMVMPGQIGQCFGPRALKAVIAAFMMIETLNRTGFKAFSLTIPSPDELLLIIGIAAPVFITMTSKARMLLQSLVIIGAISGLSLGVIGTSVPWFLPKLFTTDRNVISEMPQMLREGAFDQVLQGSSSLLEVWLLGPLKPCLQELRGEEGGGQEEVGVRASVILRGIPLLWRTTEVIRGLVRNFGHLLEVTELGVSGEAFPVVKTLVWLERGSAVPTRLEVVLDCWKVMVGVELEGGGRLGLSGGWREAGVDNEEREAIRVAKGKTPVRAYELNSVSPAGRVLGDSGYKKVVGCDVAVDRDVSPIGVAATGQGQKQGMEVAPILEFEGMGEA</sequence>
<evidence type="ECO:0000256" key="1">
    <source>
        <dbReference type="ARBA" id="ARBA00004141"/>
    </source>
</evidence>
<proteinExistence type="inferred from homology"/>
<evidence type="ECO:0000256" key="3">
    <source>
        <dbReference type="ARBA" id="ARBA00022692"/>
    </source>
</evidence>
<evidence type="ECO:0000256" key="7">
    <source>
        <dbReference type="SAM" id="Phobius"/>
    </source>
</evidence>
<keyword evidence="3 7" id="KW-0812">Transmembrane</keyword>
<dbReference type="Proteomes" id="UP001180020">
    <property type="component" value="Unassembled WGS sequence"/>
</dbReference>
<dbReference type="PANTHER" id="PTHR42893">
    <property type="entry name" value="PROTEIN DETOXIFICATION 44, CHLOROPLASTIC-RELATED"/>
    <property type="match status" value="1"/>
</dbReference>
<protein>
    <submittedName>
        <fullName evidence="8">Uncharacterized protein</fullName>
    </submittedName>
</protein>
<evidence type="ECO:0000313" key="8">
    <source>
        <dbReference type="EMBL" id="KAK1303437.1"/>
    </source>
</evidence>
<dbReference type="PANTHER" id="PTHR42893:SF9">
    <property type="entry name" value="PROTEIN DETOXIFICATION 46, CHLOROPLASTIC"/>
    <property type="match status" value="1"/>
</dbReference>
<comment type="similarity">
    <text evidence="2">Belongs to the multi antimicrobial extrusion (MATE) (TC 2.A.66.1) family.</text>
</comment>
<dbReference type="AlphaFoldDB" id="A0AAV9DRD3"/>